<keyword evidence="2" id="KW-1185">Reference proteome</keyword>
<dbReference type="AlphaFoldDB" id="A0AAE3R8R8"/>
<protein>
    <submittedName>
        <fullName evidence="1">Uncharacterized protein</fullName>
    </submittedName>
</protein>
<accession>A0AAE3R8R8</accession>
<reference evidence="1" key="1">
    <citation type="submission" date="2023-05" db="EMBL/GenBank/DDBJ databases">
        <authorList>
            <person name="Zhang X."/>
        </authorList>
    </citation>
    <scope>NUCLEOTIDE SEQUENCE</scope>
    <source>
        <strain evidence="1">BD1B2-1</strain>
    </source>
</reference>
<dbReference type="RefSeq" id="WP_314514147.1">
    <property type="nucleotide sequence ID" value="NZ_JASJOU010000008.1"/>
</dbReference>
<name>A0AAE3R8R8_9BACT</name>
<evidence type="ECO:0000313" key="2">
    <source>
        <dbReference type="Proteomes" id="UP001232063"/>
    </source>
</evidence>
<organism evidence="1 2">
    <name type="scientific">Xanthocytophaga agilis</name>
    <dbReference type="NCBI Taxonomy" id="3048010"/>
    <lineage>
        <taxon>Bacteria</taxon>
        <taxon>Pseudomonadati</taxon>
        <taxon>Bacteroidota</taxon>
        <taxon>Cytophagia</taxon>
        <taxon>Cytophagales</taxon>
        <taxon>Rhodocytophagaceae</taxon>
        <taxon>Xanthocytophaga</taxon>
    </lineage>
</organism>
<gene>
    <name evidence="1" type="ORF">QNI22_22875</name>
</gene>
<dbReference type="EMBL" id="JASJOU010000008">
    <property type="protein sequence ID" value="MDJ1503529.1"/>
    <property type="molecule type" value="Genomic_DNA"/>
</dbReference>
<comment type="caution">
    <text evidence="1">The sequence shown here is derived from an EMBL/GenBank/DDBJ whole genome shotgun (WGS) entry which is preliminary data.</text>
</comment>
<evidence type="ECO:0000313" key="1">
    <source>
        <dbReference type="EMBL" id="MDJ1503529.1"/>
    </source>
</evidence>
<dbReference type="Proteomes" id="UP001232063">
    <property type="component" value="Unassembled WGS sequence"/>
</dbReference>
<proteinExistence type="predicted"/>
<sequence length="146" mass="17446">MNFEIIQKYLENTPSSIHKEKTRLLEYLSLQIRISPDRLMPTYELVAYMSNFFPNYSSDKVRMLVRDLRYEYLFVVSHPEKPCYKLANFYRDISEHFTHFLKYIIPMLQKIQILNNTISSNSFNKINPIEKDPNMIKLKELLSGLS</sequence>